<dbReference type="Pfam" id="PF23295">
    <property type="entry name" value="Arm_4"/>
    <property type="match status" value="1"/>
</dbReference>
<reference evidence="4" key="1">
    <citation type="submission" date="2021-02" db="EMBL/GenBank/DDBJ databases">
        <authorList>
            <person name="Nowell W R."/>
        </authorList>
    </citation>
    <scope>NUCLEOTIDE SEQUENCE</scope>
</reference>
<gene>
    <name evidence="4" type="ORF">SMN809_LOCUS2027</name>
</gene>
<evidence type="ECO:0000256" key="1">
    <source>
        <dbReference type="ARBA" id="ARBA00022574"/>
    </source>
</evidence>
<keyword evidence="1" id="KW-0853">WD repeat</keyword>
<dbReference type="EMBL" id="CAJOBI010000346">
    <property type="protein sequence ID" value="CAF3816358.1"/>
    <property type="molecule type" value="Genomic_DNA"/>
</dbReference>
<dbReference type="InterPro" id="IPR013320">
    <property type="entry name" value="ConA-like_dom_sf"/>
</dbReference>
<evidence type="ECO:0000256" key="2">
    <source>
        <dbReference type="SAM" id="MobiDB-lite"/>
    </source>
</evidence>
<evidence type="ECO:0000313" key="4">
    <source>
        <dbReference type="EMBL" id="CAF3816358.1"/>
    </source>
</evidence>
<dbReference type="SUPFAM" id="SSF48371">
    <property type="entry name" value="ARM repeat"/>
    <property type="match status" value="1"/>
</dbReference>
<sequence>MNKLLKTLINKRDGGGASSSSSSSPTTGSLEGTLSNNNTASQDILLTLTHLRKVFYEYQHPKIQWTQQEKNERLYSTLPMVIKVLSVLTNNEWEDRFPELHDYTLTLAKLLVYEIRMRADKEPNTRAASQAIIDYLEINEETNSLSGWSLLRSLKLLSTGPNIIMDKFAQASLPSTFVKCLYLFFDLPDIPITHSTSDAISPKEKRILLQQIFFQLLSRIAMSNSCVDELTRRDDLLLLFSAISSNCPERNKPWRMQASEMLVLIGKHSLQSAIQCIHSVRCISQCVDSLRRATCDLSLIEIAVLYNKSNDVQLKIYDLLEFIVFQLKFIPHRELVNLSIMLKSHTCVQSHKNCVKYLIHILKFNNVLKDALRELGFIEVLISRLHQFATLLKESIQDPNDKGDNMDQEEKELGFMVMEALALLLSHNQKNAKIFREHGGARLAHNIIPYRLCRIAALTVVLHLVLCTGGEDDTGTLLGLIHTAKLEELEMKSVILKGFLYILRESHRTRTVFRKVGGFVYIVSLLISMEGCLAVPPKNPWITVSRHEILSIIRLILNTLTVAMRFEPGNARLFENEVRWQSLSDAIKLLGCFTNEMRLTDSTSLSKFDYASTHNYNIFEQLFYSLDERTVSSTNLPLELINACHIARCFHDIALDCVDNYSNFADDFTIDKISQSLINPTLKNEPVKQGTSMDNNDESVSSPLFRTTTLNMPTARTSATFTSYMEEPIIVYPGAIVCFLQIISCIPKMIDEQYSNRLQYFLMLTLKNLLKYDRNLQIMATYGFPQHILYICEIALQNENHHLHTSVEYIFERLATFILPVRTSRQFLRMGIDSILSPKLLMNSSKDLILINKSFVPLNRIKCLVSMTTSRDIRRDTQVLLSSNSPTGIMSNTSSLISSPFVEFNMGIEGFGALLLPCLSPQSVTSSTNVVGNFGMVTMTNEIILQGGMTLTNGGERTFPPQYGMTYSTWFYVDKFGPIKDSVHPIRLLSVIRNTFNREDYRFVLQVYIHPKDKSLLVSTQEHPFQDCHNDAVYIDDIKSDGLVKFTCSEMMIEQRWTHIALVWAKGMLKNSAITLYINGKQIAIQKLHYITNMAVPPGNSISTFAYIGSLPIQRVHSSVQWRQGPCFLIDEILTSQIIVAMYAAGPNYIGSFQAVCIDPLSDVFSPLFPEDRIIFGLHPASFFETTLSHFKKLYNKNDAKLIAKQILGYLFLKKRHLINSHILHLTCTLVGTIDTIRESIAITNPAAFEHILCEFEIWKGASVDIQKSLFDHLLDVFLTSDTQNLMMNQKLSQKINLMARLLNLLKDGSLHESTRLIIISLIRVLLVTYKNTNDILKLGQFLVYLLPSSSISEKNANISGNMDELSVGIQNIILRNFLLEMLAKTIAEEKRSQTNLTDEFLTHLGYDWLLLFLQSNLHPRTIILTTKFLIACLLSSSNALTRFHDNAMLLINPSTTNTSVTATTTTAGITVSSPTSSANTPTPLSPLTTINESWINVFNDRTANKASFGLGIDSTAGLGNNTNASIPLPGFVLLQYIFAQRSEIIPIYYLLTSLIFRQIPTDDMMEQTELTVEKLLKLVNIPNPLAASLSVSSASTSKQQSSTQQQYELDACPILLAMIRNLASQDNEQAEQNGLAVLKFLHQLYRRKCEFFNYAQTVEYLSFLCAIVFPPALSNQISFDLPSTFFRQKNVNNEESVSPNTSLDPLIAAFTSNVTLRGATVDIVRDIIIDSLYSNTARIPNVIDYFLSALPENMNSDITYQIFVQCIFKSIIEHLETSGLCPTTITEDQTNALPFGLGDDQGRTPFSRTLSSITSHSSSNNFNMSSYKLLLENVTHFIERMVDKIWDIDYREPKQIFEFITKIINQAKKRGSNTFMDGLFRSLNRTILFELSRKIDSFGDQMTALDALHRLANNRQLIFSDSNQDVEFFGCLCYCLIILIDETGTKQFSEDSSSRSTWYHRLDSPVSPMQPNKSLIINAAQRIWSELYMKKKPALEEILKMNFSQLVTQNKTTLVDVSESLFEPATKVWTRFIEGELRITDKIQQQIMHVGSVCIY</sequence>
<protein>
    <recommendedName>
        <fullName evidence="3">Alfy-like armadillo-like repeat domain-containing protein</fullName>
    </recommendedName>
</protein>
<organism evidence="4 5">
    <name type="scientific">Rotaria magnacalcarata</name>
    <dbReference type="NCBI Taxonomy" id="392030"/>
    <lineage>
        <taxon>Eukaryota</taxon>
        <taxon>Metazoa</taxon>
        <taxon>Spiralia</taxon>
        <taxon>Gnathifera</taxon>
        <taxon>Rotifera</taxon>
        <taxon>Eurotatoria</taxon>
        <taxon>Bdelloidea</taxon>
        <taxon>Philodinida</taxon>
        <taxon>Philodinidae</taxon>
        <taxon>Rotaria</taxon>
    </lineage>
</organism>
<dbReference type="PANTHER" id="PTHR46108:SF4">
    <property type="entry name" value="BLUE CHEESE"/>
    <property type="match status" value="1"/>
</dbReference>
<dbReference type="Proteomes" id="UP000676336">
    <property type="component" value="Unassembled WGS sequence"/>
</dbReference>
<name>A0A8S2JP31_9BILA</name>
<evidence type="ECO:0000313" key="5">
    <source>
        <dbReference type="Proteomes" id="UP000676336"/>
    </source>
</evidence>
<dbReference type="InterPro" id="IPR056252">
    <property type="entry name" value="Alfy-like_Arm-like"/>
</dbReference>
<dbReference type="InterPro" id="IPR016024">
    <property type="entry name" value="ARM-type_fold"/>
</dbReference>
<accession>A0A8S2JP31</accession>
<feature type="domain" description="Alfy-like armadillo-like repeat" evidence="3">
    <location>
        <begin position="486"/>
        <end position="791"/>
    </location>
</feature>
<evidence type="ECO:0000259" key="3">
    <source>
        <dbReference type="Pfam" id="PF23295"/>
    </source>
</evidence>
<dbReference type="PANTHER" id="PTHR46108">
    <property type="entry name" value="BLUE CHEESE"/>
    <property type="match status" value="1"/>
</dbReference>
<feature type="compositionally biased region" description="Low complexity" evidence="2">
    <location>
        <begin position="18"/>
        <end position="35"/>
    </location>
</feature>
<proteinExistence type="predicted"/>
<feature type="region of interest" description="Disordered" evidence="2">
    <location>
        <begin position="9"/>
        <end position="35"/>
    </location>
</feature>
<comment type="caution">
    <text evidence="4">The sequence shown here is derived from an EMBL/GenBank/DDBJ whole genome shotgun (WGS) entry which is preliminary data.</text>
</comment>
<dbReference type="InterPro" id="IPR051944">
    <property type="entry name" value="BEACH_domain_protein"/>
</dbReference>
<dbReference type="SUPFAM" id="SSF49899">
    <property type="entry name" value="Concanavalin A-like lectins/glucanases"/>
    <property type="match status" value="1"/>
</dbReference>